<feature type="non-terminal residue" evidence="1">
    <location>
        <position position="173"/>
    </location>
</feature>
<dbReference type="HOGENOM" id="CLU_1551253_0_0_1"/>
<protein>
    <submittedName>
        <fullName evidence="1">Uncharacterized protein</fullName>
    </submittedName>
</protein>
<sequence length="173" mass="19055">VDDVLVLSGLDGYICGKVACPDDTTDPRGARNWRSNNRAVLALLANRCSYEDRNIIQEKEIAKEAWDALVARHENLGPGRQALLIRESLNIRYNDSEPYSKTTARIAGLASQIFAAGPPTEDAFLSALMLYAMGRALGHLQGEIATLMDASTVENPYTSSDIYNRLRLAEQLK</sequence>
<evidence type="ECO:0000313" key="2">
    <source>
        <dbReference type="Proteomes" id="UP000027195"/>
    </source>
</evidence>
<evidence type="ECO:0000313" key="1">
    <source>
        <dbReference type="EMBL" id="KDQ11575.1"/>
    </source>
</evidence>
<name>A0A067MA44_BOTB1</name>
<dbReference type="InParanoid" id="A0A067MA44"/>
<dbReference type="Proteomes" id="UP000027195">
    <property type="component" value="Unassembled WGS sequence"/>
</dbReference>
<accession>A0A067MA44</accession>
<organism evidence="1 2">
    <name type="scientific">Botryobasidium botryosum (strain FD-172 SS1)</name>
    <dbReference type="NCBI Taxonomy" id="930990"/>
    <lineage>
        <taxon>Eukaryota</taxon>
        <taxon>Fungi</taxon>
        <taxon>Dikarya</taxon>
        <taxon>Basidiomycota</taxon>
        <taxon>Agaricomycotina</taxon>
        <taxon>Agaricomycetes</taxon>
        <taxon>Cantharellales</taxon>
        <taxon>Botryobasidiaceae</taxon>
        <taxon>Botryobasidium</taxon>
    </lineage>
</organism>
<keyword evidence="2" id="KW-1185">Reference proteome</keyword>
<feature type="non-terminal residue" evidence="1">
    <location>
        <position position="1"/>
    </location>
</feature>
<dbReference type="AlphaFoldDB" id="A0A067MA44"/>
<reference evidence="2" key="1">
    <citation type="journal article" date="2014" name="Proc. Natl. Acad. Sci. U.S.A.">
        <title>Extensive sampling of basidiomycete genomes demonstrates inadequacy of the white-rot/brown-rot paradigm for wood decay fungi.</title>
        <authorList>
            <person name="Riley R."/>
            <person name="Salamov A.A."/>
            <person name="Brown D.W."/>
            <person name="Nagy L.G."/>
            <person name="Floudas D."/>
            <person name="Held B.W."/>
            <person name="Levasseur A."/>
            <person name="Lombard V."/>
            <person name="Morin E."/>
            <person name="Otillar R."/>
            <person name="Lindquist E.A."/>
            <person name="Sun H."/>
            <person name="LaButti K.M."/>
            <person name="Schmutz J."/>
            <person name="Jabbour D."/>
            <person name="Luo H."/>
            <person name="Baker S.E."/>
            <person name="Pisabarro A.G."/>
            <person name="Walton J.D."/>
            <person name="Blanchette R.A."/>
            <person name="Henrissat B."/>
            <person name="Martin F."/>
            <person name="Cullen D."/>
            <person name="Hibbett D.S."/>
            <person name="Grigoriev I.V."/>
        </authorList>
    </citation>
    <scope>NUCLEOTIDE SEQUENCE [LARGE SCALE GENOMIC DNA]</scope>
    <source>
        <strain evidence="2">FD-172 SS1</strain>
    </source>
</reference>
<dbReference type="EMBL" id="KL198057">
    <property type="protein sequence ID" value="KDQ11575.1"/>
    <property type="molecule type" value="Genomic_DNA"/>
</dbReference>
<gene>
    <name evidence="1" type="ORF">BOTBODRAFT_71694</name>
</gene>
<dbReference type="STRING" id="930990.A0A067MA44"/>
<dbReference type="OrthoDB" id="2614725at2759"/>
<proteinExistence type="predicted"/>
<dbReference type="Pfam" id="PF14223">
    <property type="entry name" value="Retrotran_gag_2"/>
    <property type="match status" value="1"/>
</dbReference>